<dbReference type="Proteomes" id="UP001596028">
    <property type="component" value="Unassembled WGS sequence"/>
</dbReference>
<feature type="transmembrane region" description="Helical" evidence="18">
    <location>
        <begin position="150"/>
        <end position="167"/>
    </location>
</feature>
<proteinExistence type="predicted"/>
<keyword evidence="11 20" id="KW-0418">Kinase</keyword>
<feature type="transmembrane region" description="Helical" evidence="18">
    <location>
        <begin position="215"/>
        <end position="236"/>
    </location>
</feature>
<evidence type="ECO:0000256" key="5">
    <source>
        <dbReference type="ARBA" id="ARBA00017322"/>
    </source>
</evidence>
<keyword evidence="12" id="KW-0067">ATP-binding</keyword>
<dbReference type="InterPro" id="IPR003594">
    <property type="entry name" value="HATPase_dom"/>
</dbReference>
<keyword evidence="10" id="KW-0547">Nucleotide-binding</keyword>
<dbReference type="Pfam" id="PF02518">
    <property type="entry name" value="HATPase_c"/>
    <property type="match status" value="1"/>
</dbReference>
<dbReference type="SMART" id="SM00387">
    <property type="entry name" value="HATPase_c"/>
    <property type="match status" value="1"/>
</dbReference>
<evidence type="ECO:0000256" key="11">
    <source>
        <dbReference type="ARBA" id="ARBA00022777"/>
    </source>
</evidence>
<evidence type="ECO:0000313" key="21">
    <source>
        <dbReference type="Proteomes" id="UP001596028"/>
    </source>
</evidence>
<feature type="transmembrane region" description="Helical" evidence="18">
    <location>
        <begin position="94"/>
        <end position="115"/>
    </location>
</feature>
<comment type="caution">
    <text evidence="20">The sequence shown here is derived from an EMBL/GenBank/DDBJ whole genome shotgun (WGS) entry which is preliminary data.</text>
</comment>
<dbReference type="InterPro" id="IPR011712">
    <property type="entry name" value="Sig_transdc_His_kin_sub3_dim/P"/>
</dbReference>
<dbReference type="InterPro" id="IPR005467">
    <property type="entry name" value="His_kinase_dom"/>
</dbReference>
<dbReference type="PROSITE" id="PS50109">
    <property type="entry name" value="HIS_KIN"/>
    <property type="match status" value="1"/>
</dbReference>
<evidence type="ECO:0000256" key="9">
    <source>
        <dbReference type="ARBA" id="ARBA00022723"/>
    </source>
</evidence>
<feature type="transmembrane region" description="Helical" evidence="18">
    <location>
        <begin position="64"/>
        <end position="87"/>
    </location>
</feature>
<evidence type="ECO:0000256" key="6">
    <source>
        <dbReference type="ARBA" id="ARBA00022485"/>
    </source>
</evidence>
<keyword evidence="7" id="KW-0963">Cytoplasm</keyword>
<evidence type="ECO:0000256" key="2">
    <source>
        <dbReference type="ARBA" id="ARBA00001966"/>
    </source>
</evidence>
<reference evidence="21" key="1">
    <citation type="journal article" date="2019" name="Int. J. Syst. Evol. Microbiol.">
        <title>The Global Catalogue of Microorganisms (GCM) 10K type strain sequencing project: providing services to taxonomists for standard genome sequencing and annotation.</title>
        <authorList>
            <consortium name="The Broad Institute Genomics Platform"/>
            <consortium name="The Broad Institute Genome Sequencing Center for Infectious Disease"/>
            <person name="Wu L."/>
            <person name="Ma J."/>
        </authorList>
    </citation>
    <scope>NUCLEOTIDE SEQUENCE [LARGE SCALE GENOMIC DNA]</scope>
    <source>
        <strain evidence="21">CCUG 49571</strain>
    </source>
</reference>
<dbReference type="EC" id="2.7.13.3" evidence="4"/>
<comment type="subcellular location">
    <subcellularLocation>
        <location evidence="3">Cytoplasm</location>
    </subcellularLocation>
</comment>
<dbReference type="InterPro" id="IPR036890">
    <property type="entry name" value="HATPase_C_sf"/>
</dbReference>
<evidence type="ECO:0000313" key="20">
    <source>
        <dbReference type="EMBL" id="MFC4597398.1"/>
    </source>
</evidence>
<dbReference type="Gene3D" id="3.30.565.10">
    <property type="entry name" value="Histidine kinase-like ATPase, C-terminal domain"/>
    <property type="match status" value="1"/>
</dbReference>
<sequence length="716" mass="79218">MALAARSAALALSGIVTFLFLYKIPSYFLYIRETCPSTACEYARLTPLPPSVMERIAWSYGDLAVLYTSVALLNFAVFFVGALLVFVKRPNEPISYIAGAAFISFPASSYLPLMWRELGELASIVAHAFSVLFVLFLLLFPNGKIVRRRVFWICIGVALVRLSAGIFENEPWGLQNWPIAVNLMSMVLLYGSIMYSQYVRYRYEANAVERQQTKWFVYGLLLSLTGILTVSVLPVLLQPDFYSQPSPLWLLVLDMTVILLMMPIPVTITMSMLRKRLWDIDPIVNRTLVYAGLSALIIAVYSLTVSYLSFLFKVGQNMLFSLIATGVVAFLLAPLKERLQKAVNRMMYGEQHDPYTVLLELGNRLKEPLAPEAALETVARTVKEALRLPYAGIKLLRNDRPLLVASVGDLPPDTISLPLVGGGEEIGSLIVAVRSPGETFNEADQRMLGFLARHAGTVLQSVKQTMDIGLLIGELQQSREQLIMAREEERRAMRNNLHDEIAPRLASMKLTASLVEDWIRDDPPKAILFMNRFRDEIGKTVEEIRGIVYDLRPPALDELGLVGALRQRAEQLQDVRAASKDPQLRIEIEAAGSWPALPAAVEVGAYRIVTEALVNVVKHSQADLCRVRIEFRAETSELQLEIADNGVGLTDRPSKPGHRGGLGLTSIRERTEELGGVCRFHSPPEGGTVIAAALPVKTQTGKGDHNGNTASNLGGG</sequence>
<dbReference type="SUPFAM" id="SSF55781">
    <property type="entry name" value="GAF domain-like"/>
    <property type="match status" value="1"/>
</dbReference>
<dbReference type="Gene3D" id="1.20.5.1930">
    <property type="match status" value="1"/>
</dbReference>
<keyword evidence="18" id="KW-1133">Transmembrane helix</keyword>
<evidence type="ECO:0000256" key="13">
    <source>
        <dbReference type="ARBA" id="ARBA00023004"/>
    </source>
</evidence>
<dbReference type="InterPro" id="IPR050482">
    <property type="entry name" value="Sensor_HK_TwoCompSys"/>
</dbReference>
<evidence type="ECO:0000256" key="8">
    <source>
        <dbReference type="ARBA" id="ARBA00022679"/>
    </source>
</evidence>
<dbReference type="PRINTS" id="PR00344">
    <property type="entry name" value="BCTRLSENSOR"/>
</dbReference>
<name>A0ABV9F8P3_9BACL</name>
<evidence type="ECO:0000256" key="17">
    <source>
        <dbReference type="ARBA" id="ARBA00030800"/>
    </source>
</evidence>
<feature type="transmembrane region" description="Helical" evidence="18">
    <location>
        <begin position="248"/>
        <end position="268"/>
    </location>
</feature>
<evidence type="ECO:0000256" key="18">
    <source>
        <dbReference type="SAM" id="Phobius"/>
    </source>
</evidence>
<keyword evidence="8" id="KW-0808">Transferase</keyword>
<evidence type="ECO:0000256" key="3">
    <source>
        <dbReference type="ARBA" id="ARBA00004496"/>
    </source>
</evidence>
<dbReference type="CDD" id="cd16917">
    <property type="entry name" value="HATPase_UhpB-NarQ-NarX-like"/>
    <property type="match status" value="1"/>
</dbReference>
<evidence type="ECO:0000256" key="16">
    <source>
        <dbReference type="ARBA" id="ARBA00024827"/>
    </source>
</evidence>
<dbReference type="EMBL" id="JBHSEP010000002">
    <property type="protein sequence ID" value="MFC4597398.1"/>
    <property type="molecule type" value="Genomic_DNA"/>
</dbReference>
<feature type="transmembrane region" description="Helical" evidence="18">
    <location>
        <begin position="288"/>
        <end position="312"/>
    </location>
</feature>
<dbReference type="SUPFAM" id="SSF55874">
    <property type="entry name" value="ATPase domain of HSP90 chaperone/DNA topoisomerase II/histidine kinase"/>
    <property type="match status" value="1"/>
</dbReference>
<keyword evidence="18" id="KW-0472">Membrane</keyword>
<dbReference type="PANTHER" id="PTHR24421">
    <property type="entry name" value="NITRATE/NITRITE SENSOR PROTEIN NARX-RELATED"/>
    <property type="match status" value="1"/>
</dbReference>
<keyword evidence="6" id="KW-0004">4Fe-4S</keyword>
<comment type="function">
    <text evidence="16">Member of the two-component regulatory system NreB/NreC involved in the control of dissimilatory nitrate/nitrite reduction in response to oxygen. NreB functions as a direct oxygen sensor histidine kinase which is autophosphorylated, in the absence of oxygen, probably at the conserved histidine residue, and transfers its phosphate group probably to a conserved aspartate residue of NreC. NreB/NreC activates the expression of the nitrate (narGHJI) and nitrite (nir) reductase operons, as well as the putative nitrate transporter gene narT.</text>
</comment>
<keyword evidence="13" id="KW-0408">Iron</keyword>
<evidence type="ECO:0000256" key="10">
    <source>
        <dbReference type="ARBA" id="ARBA00022741"/>
    </source>
</evidence>
<feature type="transmembrane region" description="Helical" evidence="18">
    <location>
        <begin position="179"/>
        <end position="195"/>
    </location>
</feature>
<keyword evidence="9" id="KW-0479">Metal-binding</keyword>
<feature type="transmembrane region" description="Helical" evidence="18">
    <location>
        <begin position="7"/>
        <end position="24"/>
    </location>
</feature>
<keyword evidence="18" id="KW-0812">Transmembrane</keyword>
<protein>
    <recommendedName>
        <fullName evidence="5">Oxygen sensor histidine kinase NreB</fullName>
        <ecNumber evidence="4">2.7.13.3</ecNumber>
    </recommendedName>
    <alternativeName>
        <fullName evidence="17">Nitrogen regulation protein B</fullName>
    </alternativeName>
</protein>
<comment type="catalytic activity">
    <reaction evidence="1">
        <text>ATP + protein L-histidine = ADP + protein N-phospho-L-histidine.</text>
        <dbReference type="EC" id="2.7.13.3"/>
    </reaction>
</comment>
<evidence type="ECO:0000256" key="1">
    <source>
        <dbReference type="ARBA" id="ARBA00000085"/>
    </source>
</evidence>
<keyword evidence="14" id="KW-0902">Two-component regulatory system</keyword>
<evidence type="ECO:0000256" key="4">
    <source>
        <dbReference type="ARBA" id="ARBA00012438"/>
    </source>
</evidence>
<evidence type="ECO:0000256" key="14">
    <source>
        <dbReference type="ARBA" id="ARBA00023012"/>
    </source>
</evidence>
<evidence type="ECO:0000256" key="15">
    <source>
        <dbReference type="ARBA" id="ARBA00023014"/>
    </source>
</evidence>
<dbReference type="InterPro" id="IPR004358">
    <property type="entry name" value="Sig_transdc_His_kin-like_C"/>
</dbReference>
<feature type="transmembrane region" description="Helical" evidence="18">
    <location>
        <begin position="121"/>
        <end position="138"/>
    </location>
</feature>
<accession>A0ABV9F8P3</accession>
<dbReference type="GO" id="GO:0016301">
    <property type="term" value="F:kinase activity"/>
    <property type="evidence" value="ECO:0007669"/>
    <property type="project" value="UniProtKB-KW"/>
</dbReference>
<gene>
    <name evidence="20" type="ORF">ACFO3S_04050</name>
</gene>
<keyword evidence="21" id="KW-1185">Reference proteome</keyword>
<comment type="cofactor">
    <cofactor evidence="2">
        <name>[4Fe-4S] cluster</name>
        <dbReference type="ChEBI" id="CHEBI:49883"/>
    </cofactor>
</comment>
<organism evidence="20 21">
    <name type="scientific">Cohnella hongkongensis</name>
    <dbReference type="NCBI Taxonomy" id="178337"/>
    <lineage>
        <taxon>Bacteria</taxon>
        <taxon>Bacillati</taxon>
        <taxon>Bacillota</taxon>
        <taxon>Bacilli</taxon>
        <taxon>Bacillales</taxon>
        <taxon>Paenibacillaceae</taxon>
        <taxon>Cohnella</taxon>
    </lineage>
</organism>
<keyword evidence="15" id="KW-0411">Iron-sulfur</keyword>
<evidence type="ECO:0000256" key="12">
    <source>
        <dbReference type="ARBA" id="ARBA00022840"/>
    </source>
</evidence>
<evidence type="ECO:0000259" key="19">
    <source>
        <dbReference type="PROSITE" id="PS50109"/>
    </source>
</evidence>
<feature type="domain" description="Histidine kinase" evidence="19">
    <location>
        <begin position="496"/>
        <end position="698"/>
    </location>
</feature>
<evidence type="ECO:0000256" key="7">
    <source>
        <dbReference type="ARBA" id="ARBA00022490"/>
    </source>
</evidence>
<dbReference type="Pfam" id="PF07730">
    <property type="entry name" value="HisKA_3"/>
    <property type="match status" value="1"/>
</dbReference>
<dbReference type="RefSeq" id="WP_378092540.1">
    <property type="nucleotide sequence ID" value="NZ_JBHSEP010000002.1"/>
</dbReference>